<feature type="compositionally biased region" description="Basic and acidic residues" evidence="8">
    <location>
        <begin position="276"/>
        <end position="303"/>
    </location>
</feature>
<organism evidence="9 10">
    <name type="scientific">Coniella lustricola</name>
    <dbReference type="NCBI Taxonomy" id="2025994"/>
    <lineage>
        <taxon>Eukaryota</taxon>
        <taxon>Fungi</taxon>
        <taxon>Dikarya</taxon>
        <taxon>Ascomycota</taxon>
        <taxon>Pezizomycotina</taxon>
        <taxon>Sordariomycetes</taxon>
        <taxon>Sordariomycetidae</taxon>
        <taxon>Diaporthales</taxon>
        <taxon>Schizoparmaceae</taxon>
        <taxon>Coniella</taxon>
    </lineage>
</organism>
<dbReference type="GO" id="GO:0032040">
    <property type="term" value="C:small-subunit processome"/>
    <property type="evidence" value="ECO:0007669"/>
    <property type="project" value="InterPro"/>
</dbReference>
<feature type="compositionally biased region" description="Basic and acidic residues" evidence="8">
    <location>
        <begin position="222"/>
        <end position="251"/>
    </location>
</feature>
<feature type="region of interest" description="Disordered" evidence="8">
    <location>
        <begin position="900"/>
        <end position="925"/>
    </location>
</feature>
<dbReference type="EMBL" id="KZ678485">
    <property type="protein sequence ID" value="PSR82165.1"/>
    <property type="molecule type" value="Genomic_DNA"/>
</dbReference>
<evidence type="ECO:0000313" key="9">
    <source>
        <dbReference type="EMBL" id="PSR82165.1"/>
    </source>
</evidence>
<keyword evidence="5" id="KW-0539">Nucleus</keyword>
<dbReference type="Pfam" id="PF04147">
    <property type="entry name" value="Nop14"/>
    <property type="match status" value="1"/>
</dbReference>
<dbReference type="AlphaFoldDB" id="A0A2T3A3C1"/>
<keyword evidence="10" id="KW-1185">Reference proteome</keyword>
<dbReference type="PANTHER" id="PTHR23183:SF0">
    <property type="entry name" value="NUCLEOLAR PROTEIN 14"/>
    <property type="match status" value="1"/>
</dbReference>
<feature type="compositionally biased region" description="Acidic residues" evidence="8">
    <location>
        <begin position="355"/>
        <end position="375"/>
    </location>
</feature>
<dbReference type="FunCoup" id="A0A2T3A3C1">
    <property type="interactions" value="1099"/>
</dbReference>
<proteinExistence type="inferred from homology"/>
<dbReference type="PANTHER" id="PTHR23183">
    <property type="entry name" value="NOP14"/>
    <property type="match status" value="1"/>
</dbReference>
<evidence type="ECO:0000256" key="2">
    <source>
        <dbReference type="ARBA" id="ARBA00007466"/>
    </source>
</evidence>
<dbReference type="InParanoid" id="A0A2T3A3C1"/>
<comment type="function">
    <text evidence="6">Involved in nucleolar processing of pre-18S ribosomal RNA. Has a role in the nuclear export of 40S pre-ribosomal subunit to the cytoplasm.</text>
</comment>
<dbReference type="STRING" id="2025994.A0A2T3A3C1"/>
<protein>
    <submittedName>
        <fullName evidence="9">Nucleolar protein 14</fullName>
    </submittedName>
</protein>
<feature type="region of interest" description="Disordered" evidence="8">
    <location>
        <begin position="316"/>
        <end position="487"/>
    </location>
</feature>
<evidence type="ECO:0000256" key="5">
    <source>
        <dbReference type="ARBA" id="ARBA00023242"/>
    </source>
</evidence>
<evidence type="ECO:0000256" key="3">
    <source>
        <dbReference type="ARBA" id="ARBA00022517"/>
    </source>
</evidence>
<comment type="subcellular location">
    <subcellularLocation>
        <location evidence="1">Nucleus</location>
        <location evidence="1">Nucleolus</location>
    </subcellularLocation>
</comment>
<dbReference type="InterPro" id="IPR007276">
    <property type="entry name" value="Nop14"/>
</dbReference>
<feature type="compositionally biased region" description="Acidic residues" evidence="8">
    <location>
        <begin position="430"/>
        <end position="458"/>
    </location>
</feature>
<feature type="region of interest" description="Disordered" evidence="8">
    <location>
        <begin position="166"/>
        <end position="256"/>
    </location>
</feature>
<accession>A0A2T3A3C1</accession>
<keyword evidence="7" id="KW-0175">Coiled coil</keyword>
<feature type="region of interest" description="Disordered" evidence="8">
    <location>
        <begin position="271"/>
        <end position="303"/>
    </location>
</feature>
<evidence type="ECO:0000313" key="10">
    <source>
        <dbReference type="Proteomes" id="UP000241462"/>
    </source>
</evidence>
<dbReference type="GO" id="GO:0030490">
    <property type="term" value="P:maturation of SSU-rRNA"/>
    <property type="evidence" value="ECO:0007669"/>
    <property type="project" value="TreeGrafter"/>
</dbReference>
<feature type="compositionally biased region" description="Acidic residues" evidence="8">
    <location>
        <begin position="175"/>
        <end position="188"/>
    </location>
</feature>
<feature type="compositionally biased region" description="Basic and acidic residues" evidence="8">
    <location>
        <begin position="316"/>
        <end position="353"/>
    </location>
</feature>
<feature type="compositionally biased region" description="Acidic residues" evidence="8">
    <location>
        <begin position="409"/>
        <end position="422"/>
    </location>
</feature>
<feature type="compositionally biased region" description="Basic and acidic residues" evidence="8">
    <location>
        <begin position="31"/>
        <end position="43"/>
    </location>
</feature>
<evidence type="ECO:0000256" key="8">
    <source>
        <dbReference type="SAM" id="MobiDB-lite"/>
    </source>
</evidence>
<name>A0A2T3A3C1_9PEZI</name>
<keyword evidence="3" id="KW-0690">Ribosome biogenesis</keyword>
<evidence type="ECO:0000256" key="6">
    <source>
        <dbReference type="ARBA" id="ARBA00024695"/>
    </source>
</evidence>
<evidence type="ECO:0000256" key="1">
    <source>
        <dbReference type="ARBA" id="ARBA00004604"/>
    </source>
</evidence>
<sequence>MPASQLKRLKASLKDQGIVGPQQSKKQKKKNAQDERGRNDRRLQRGAALESIREQFNPFQFKTNARGPKFEVTTLKPETKKGILGRPGVAKALGEERRKETLLVEMQRRNRIGGIFDRRFGEGDPNMTPEAAAAQRFAMEKQKAHKKTSMFDLEDDDASQGISLTHAGKSLTFGEDGELMDDFDEELSDSGSDMSDLEEHNRKRLKRLRDQVASQEEANQEEPERKKSKKEVMDEVIAKSKMHKYERQAAKEDDEDLRLELDKETSAIRRLLLSKKPTEADKLRKDGKQEDPKTTSGVDKDAFEKQYDLAVRKMVADKRAKPTMRTKTEEQIAEEQFNRLRKLEDKRLRRMQGEEVSDSDAEEDDDDDDEPENEAATDVPAVQIIRDDIDTDFGLGKGIKMRPTATELGFDDEDDFIIDDDLVASGSDLDGMDDEEDDVEESDEDEEAGDFEDDEDDEFTKGLLTESEAKDGVFHDTKSGQDDTRTEDGLPFTFPCPQTHAEFLEVIKDIPLSKLTIVIQRIRALYHPKLLSTNKEKLGNFSRVLVQHVSYMAEVSGDDHIAALELLIRHVHSLAKMFPIDIAKEFRSYLEEMEQQRPLALTLGDMYVLTAIGTIFPTSDHFHQVVTPAMLSMGRFLGQKIPDCLADYAIGTYLSTLALQYQKLAKRYVPEVMNFSLNTLCALTPSKTRTKFGSFPMHEPSSAIRATNATDVAVRKLRNGDCSTTKADDSSAAGKSLKVALLSANISLLQAASETWTGKASFYETFEPAVKVLQNLVSKANRSHLPVALVKEVERAAAHLSRTLKVATLSRRPLELHHHQPLSIKTYIPKFEDDFDPDKHYDPDRERAELAKLRAEHKKERKGAMRELRKDANFLAREKLRLKKEKDSAYEKKYRRLVAEIQGEEGHQSNLYEKEKQARKRANKR</sequence>
<feature type="compositionally biased region" description="Basic and acidic residues" evidence="8">
    <location>
        <begin position="904"/>
        <end position="916"/>
    </location>
</feature>
<dbReference type="OrthoDB" id="441771at2759"/>
<dbReference type="Proteomes" id="UP000241462">
    <property type="component" value="Unassembled WGS sequence"/>
</dbReference>
<keyword evidence="4" id="KW-0698">rRNA processing</keyword>
<gene>
    <name evidence="9" type="ORF">BD289DRAFT_438057</name>
</gene>
<feature type="coiled-coil region" evidence="7">
    <location>
        <begin position="847"/>
        <end position="885"/>
    </location>
</feature>
<feature type="compositionally biased region" description="Basic and acidic residues" evidence="8">
    <location>
        <begin position="467"/>
        <end position="487"/>
    </location>
</feature>
<evidence type="ECO:0000256" key="7">
    <source>
        <dbReference type="SAM" id="Coils"/>
    </source>
</evidence>
<reference evidence="9 10" key="1">
    <citation type="journal article" date="2018" name="Mycol. Prog.">
        <title>Coniella lustricola, a new species from submerged detritus.</title>
        <authorList>
            <person name="Raudabaugh D.B."/>
            <person name="Iturriaga T."/>
            <person name="Carver A."/>
            <person name="Mondo S."/>
            <person name="Pangilinan J."/>
            <person name="Lipzen A."/>
            <person name="He G."/>
            <person name="Amirebrahimi M."/>
            <person name="Grigoriev I.V."/>
            <person name="Miller A.N."/>
        </authorList>
    </citation>
    <scope>NUCLEOTIDE SEQUENCE [LARGE SCALE GENOMIC DNA]</scope>
    <source>
        <strain evidence="9 10">B22-T-1</strain>
    </source>
</reference>
<dbReference type="GO" id="GO:0030692">
    <property type="term" value="C:Noc4p-Nop14p complex"/>
    <property type="evidence" value="ECO:0007669"/>
    <property type="project" value="TreeGrafter"/>
</dbReference>
<feature type="region of interest" description="Disordered" evidence="8">
    <location>
        <begin position="1"/>
        <end position="45"/>
    </location>
</feature>
<evidence type="ECO:0000256" key="4">
    <source>
        <dbReference type="ARBA" id="ARBA00022552"/>
    </source>
</evidence>
<comment type="similarity">
    <text evidence="2">Belongs to the NOP14 family.</text>
</comment>